<dbReference type="InterPro" id="IPR000086">
    <property type="entry name" value="NUDIX_hydrolase_dom"/>
</dbReference>
<evidence type="ECO:0000256" key="1">
    <source>
        <dbReference type="SAM" id="MobiDB-lite"/>
    </source>
</evidence>
<sequence>MARGDRVSRTGRGGPAPRGNRGGHASTSGPNVQAFQGGRGGLASHSDQGSVSRRDDQASPPLIGNQPPPPRDPSQPHRPNGSQPPPPDDRQQTAEARWFQWRDKHLNLVHTTDRQTHSAAFVVLVNDDPNVSLLLFEKNETSPGWEMFGGKKRLLIVPRRREDPSRTAAREFGEEAGAALRLIKHEDLYDLEKEIHQHLVPKRSMLVVEGTGVLYVVRAPTLFDKLVQASGNHAPAARVVPYNSILANDRNSQETRSRIKDW</sequence>
<accession>A0A0D2UIF2</accession>
<evidence type="ECO:0000259" key="2">
    <source>
        <dbReference type="Pfam" id="PF00293"/>
    </source>
</evidence>
<evidence type="ECO:0000313" key="4">
    <source>
        <dbReference type="Proteomes" id="UP000008743"/>
    </source>
</evidence>
<keyword evidence="4" id="KW-1185">Reference proteome</keyword>
<reference evidence="4" key="1">
    <citation type="submission" date="2011-02" db="EMBL/GenBank/DDBJ databases">
        <title>The Genome Sequence of Capsaspora owczarzaki ATCC 30864.</title>
        <authorList>
            <person name="Russ C."/>
            <person name="Cuomo C."/>
            <person name="Burger G."/>
            <person name="Gray M.W."/>
            <person name="Holland P.W.H."/>
            <person name="King N."/>
            <person name="Lang F.B.F."/>
            <person name="Roger A.J."/>
            <person name="Ruiz-Trillo I."/>
            <person name="Young S.K."/>
            <person name="Zeng Q."/>
            <person name="Gargeya S."/>
            <person name="Alvarado L."/>
            <person name="Berlin A."/>
            <person name="Chapman S.B."/>
            <person name="Chen Z."/>
            <person name="Freedman E."/>
            <person name="Gellesch M."/>
            <person name="Goldberg J."/>
            <person name="Griggs A."/>
            <person name="Gujja S."/>
            <person name="Heilman E."/>
            <person name="Heiman D."/>
            <person name="Howarth C."/>
            <person name="Mehta T."/>
            <person name="Neiman D."/>
            <person name="Pearson M."/>
            <person name="Roberts A."/>
            <person name="Saif S."/>
            <person name="Shea T."/>
            <person name="Shenoy N."/>
            <person name="Sisk P."/>
            <person name="Stolte C."/>
            <person name="Sykes S."/>
            <person name="White J."/>
            <person name="Yandava C."/>
            <person name="Haas B."/>
            <person name="Nusbaum C."/>
            <person name="Birren B."/>
        </authorList>
    </citation>
    <scope>NUCLEOTIDE SEQUENCE</scope>
    <source>
        <strain evidence="4">ATCC 30864</strain>
    </source>
</reference>
<feature type="compositionally biased region" description="Gly residues" evidence="1">
    <location>
        <begin position="11"/>
        <end position="22"/>
    </location>
</feature>
<dbReference type="EMBL" id="KE346368">
    <property type="protein sequence ID" value="KJE94921.1"/>
    <property type="molecule type" value="Genomic_DNA"/>
</dbReference>
<dbReference type="Proteomes" id="UP000008743">
    <property type="component" value="Unassembled WGS sequence"/>
</dbReference>
<gene>
    <name evidence="3" type="ORF">CAOG_005462</name>
</gene>
<dbReference type="CDD" id="cd02883">
    <property type="entry name" value="NUDIX_Hydrolase"/>
    <property type="match status" value="1"/>
</dbReference>
<proteinExistence type="predicted"/>
<name>A0A0D2UIF2_CAPO3</name>
<dbReference type="Pfam" id="PF00293">
    <property type="entry name" value="NUDIX"/>
    <property type="match status" value="1"/>
</dbReference>
<protein>
    <recommendedName>
        <fullName evidence="2">Nudix hydrolase domain-containing protein</fullName>
    </recommendedName>
</protein>
<organism evidence="3 4">
    <name type="scientific">Capsaspora owczarzaki (strain ATCC 30864)</name>
    <dbReference type="NCBI Taxonomy" id="595528"/>
    <lineage>
        <taxon>Eukaryota</taxon>
        <taxon>Filasterea</taxon>
        <taxon>Capsaspora</taxon>
    </lineage>
</organism>
<feature type="domain" description="Nudix hydrolase" evidence="2">
    <location>
        <begin position="117"/>
        <end position="249"/>
    </location>
</feature>
<dbReference type="AlphaFoldDB" id="A0A0D2UIF2"/>
<feature type="compositionally biased region" description="Polar residues" evidence="1">
    <location>
        <begin position="25"/>
        <end position="34"/>
    </location>
</feature>
<dbReference type="Gene3D" id="3.90.79.10">
    <property type="entry name" value="Nucleoside Triphosphate Pyrophosphohydrolase"/>
    <property type="match status" value="1"/>
</dbReference>
<feature type="region of interest" description="Disordered" evidence="1">
    <location>
        <begin position="1"/>
        <end position="94"/>
    </location>
</feature>
<dbReference type="SUPFAM" id="SSF55811">
    <property type="entry name" value="Nudix"/>
    <property type="match status" value="1"/>
</dbReference>
<dbReference type="InParanoid" id="A0A0D2UIF2"/>
<dbReference type="InterPro" id="IPR015797">
    <property type="entry name" value="NUDIX_hydrolase-like_dom_sf"/>
</dbReference>
<evidence type="ECO:0000313" key="3">
    <source>
        <dbReference type="EMBL" id="KJE94921.1"/>
    </source>
</evidence>